<evidence type="ECO:0000313" key="3">
    <source>
        <dbReference type="EMBL" id="MBK4735820.1"/>
    </source>
</evidence>
<dbReference type="RefSeq" id="WP_200592618.1">
    <property type="nucleotide sequence ID" value="NZ_JAEPBG010000005.1"/>
</dbReference>
<protein>
    <recommendedName>
        <fullName evidence="5">Type II secretion system protein GspC N-terminal domain-containing protein</fullName>
    </recommendedName>
</protein>
<organism evidence="3 4">
    <name type="scientific">Noviherbaspirillum pedocola</name>
    <dbReference type="NCBI Taxonomy" id="2801341"/>
    <lineage>
        <taxon>Bacteria</taxon>
        <taxon>Pseudomonadati</taxon>
        <taxon>Pseudomonadota</taxon>
        <taxon>Betaproteobacteria</taxon>
        <taxon>Burkholderiales</taxon>
        <taxon>Oxalobacteraceae</taxon>
        <taxon>Noviherbaspirillum</taxon>
    </lineage>
</organism>
<sequence length="171" mass="18098">MAIPRSTTRHLLLLTLLCGAAYGAMHRIGDDGGVAMPVQRASRALAATPEAMEAPAEIAPPRREAFEQSPQADPFAATSWLPPTPPSPPPAKAPPPAPPSAPPLPFRFVGLLEDQARPTAFLSRGDALHVVSAGQVLDDVYRIESVTPTEIVITYLPLRQRQTLPVSGASS</sequence>
<comment type="caution">
    <text evidence="3">The sequence shown here is derived from an EMBL/GenBank/DDBJ whole genome shotgun (WGS) entry which is preliminary data.</text>
</comment>
<keyword evidence="4" id="KW-1185">Reference proteome</keyword>
<evidence type="ECO:0000256" key="2">
    <source>
        <dbReference type="SAM" id="SignalP"/>
    </source>
</evidence>
<gene>
    <name evidence="3" type="ORF">JJB74_14460</name>
</gene>
<keyword evidence="2" id="KW-0732">Signal</keyword>
<evidence type="ECO:0000256" key="1">
    <source>
        <dbReference type="SAM" id="MobiDB-lite"/>
    </source>
</evidence>
<reference evidence="3" key="1">
    <citation type="submission" date="2021-01" db="EMBL/GenBank/DDBJ databases">
        <title>Genome sequence of strain Noviherbaspirillum sp. DKR-6.</title>
        <authorList>
            <person name="Chaudhary D.K."/>
        </authorList>
    </citation>
    <scope>NUCLEOTIDE SEQUENCE</scope>
    <source>
        <strain evidence="3">DKR-6</strain>
    </source>
</reference>
<name>A0A934W717_9BURK</name>
<dbReference type="Proteomes" id="UP000622890">
    <property type="component" value="Unassembled WGS sequence"/>
</dbReference>
<feature type="chain" id="PRO_5037275502" description="Type II secretion system protein GspC N-terminal domain-containing protein" evidence="2">
    <location>
        <begin position="24"/>
        <end position="171"/>
    </location>
</feature>
<evidence type="ECO:0000313" key="4">
    <source>
        <dbReference type="Proteomes" id="UP000622890"/>
    </source>
</evidence>
<dbReference type="EMBL" id="JAEPBG010000005">
    <property type="protein sequence ID" value="MBK4735820.1"/>
    <property type="molecule type" value="Genomic_DNA"/>
</dbReference>
<feature type="region of interest" description="Disordered" evidence="1">
    <location>
        <begin position="62"/>
        <end position="102"/>
    </location>
</feature>
<dbReference type="AlphaFoldDB" id="A0A934W717"/>
<accession>A0A934W717</accession>
<proteinExistence type="predicted"/>
<evidence type="ECO:0008006" key="5">
    <source>
        <dbReference type="Google" id="ProtNLM"/>
    </source>
</evidence>
<feature type="compositionally biased region" description="Pro residues" evidence="1">
    <location>
        <begin position="82"/>
        <end position="102"/>
    </location>
</feature>
<feature type="signal peptide" evidence="2">
    <location>
        <begin position="1"/>
        <end position="23"/>
    </location>
</feature>